<evidence type="ECO:0000313" key="2">
    <source>
        <dbReference type="Proteomes" id="UP000236333"/>
    </source>
</evidence>
<dbReference type="InterPro" id="IPR029044">
    <property type="entry name" value="Nucleotide-diphossugar_trans"/>
</dbReference>
<sequence length="292" mass="32877">MLRATIRLAEHHLLPSTPYNLYVFTRRNALQRLRNGLADLQRPHLFVLPVTNESWVLPGAARDRSTWHGWVGEGIWGASYRLMGDWRLGFMPRFARERGHRYVLQLDDNSYITGAVGQDLVALFDREAYHIGVQRMAVDPPLVAWGLPELARYFLLVYQLQPKSLFQHCDPASMAGLYSATETEGGNSDLAPAQKLFDVPTHGGWDRTVLSGNCVMISLDFWFQPLVQAFVELCRASGGAVQYRWNEQGVLGMLAQIFVEEGRLLNFTFLFMHRVSAAEALLASGLSPDPSV</sequence>
<dbReference type="AlphaFoldDB" id="A0A2J8ABD6"/>
<dbReference type="Proteomes" id="UP000236333">
    <property type="component" value="Unassembled WGS sequence"/>
</dbReference>
<dbReference type="OrthoDB" id="523134at2759"/>
<evidence type="ECO:0000313" key="1">
    <source>
        <dbReference type="EMBL" id="PNH09839.1"/>
    </source>
</evidence>
<protein>
    <submittedName>
        <fullName evidence="1">Uncharacterized protein</fullName>
    </submittedName>
</protein>
<comment type="caution">
    <text evidence="1">The sequence shown here is derived from an EMBL/GenBank/DDBJ whole genome shotgun (WGS) entry which is preliminary data.</text>
</comment>
<accession>A0A2J8ABD6</accession>
<keyword evidence="2" id="KW-1185">Reference proteome</keyword>
<dbReference type="Gene3D" id="3.90.550.10">
    <property type="entry name" value="Spore Coat Polysaccharide Biosynthesis Protein SpsA, Chain A"/>
    <property type="match status" value="1"/>
</dbReference>
<name>A0A2J8ABD6_9CHLO</name>
<gene>
    <name evidence="1" type="ORF">TSOC_003488</name>
</gene>
<dbReference type="EMBL" id="PGGS01000076">
    <property type="protein sequence ID" value="PNH09839.1"/>
    <property type="molecule type" value="Genomic_DNA"/>
</dbReference>
<reference evidence="1 2" key="1">
    <citation type="journal article" date="2017" name="Mol. Biol. Evol.">
        <title>The 4-celled Tetrabaena socialis nuclear genome reveals the essential components for genetic control of cell number at the origin of multicellularity in the volvocine lineage.</title>
        <authorList>
            <person name="Featherston J."/>
            <person name="Arakaki Y."/>
            <person name="Hanschen E.R."/>
            <person name="Ferris P.J."/>
            <person name="Michod R.E."/>
            <person name="Olson B.J.S.C."/>
            <person name="Nozaki H."/>
            <person name="Durand P.M."/>
        </authorList>
    </citation>
    <scope>NUCLEOTIDE SEQUENCE [LARGE SCALE GENOMIC DNA]</scope>
    <source>
        <strain evidence="1 2">NIES-571</strain>
    </source>
</reference>
<organism evidence="1 2">
    <name type="scientific">Tetrabaena socialis</name>
    <dbReference type="NCBI Taxonomy" id="47790"/>
    <lineage>
        <taxon>Eukaryota</taxon>
        <taxon>Viridiplantae</taxon>
        <taxon>Chlorophyta</taxon>
        <taxon>core chlorophytes</taxon>
        <taxon>Chlorophyceae</taxon>
        <taxon>CS clade</taxon>
        <taxon>Chlamydomonadales</taxon>
        <taxon>Tetrabaenaceae</taxon>
        <taxon>Tetrabaena</taxon>
    </lineage>
</organism>
<proteinExistence type="predicted"/>